<dbReference type="RefSeq" id="WP_027704461.1">
    <property type="nucleotide sequence ID" value="NZ_AP018933.1"/>
</dbReference>
<evidence type="ECO:0000313" key="3">
    <source>
        <dbReference type="Proteomes" id="UP000267342"/>
    </source>
</evidence>
<name>A0A348HBD1_9GAMM</name>
<accession>A0A348HBD1</accession>
<evidence type="ECO:0000256" key="1">
    <source>
        <dbReference type="SAM" id="MobiDB-lite"/>
    </source>
</evidence>
<gene>
    <name evidence="2" type="ORF">ZBT109_0134</name>
</gene>
<dbReference type="PROSITE" id="PS00018">
    <property type="entry name" value="EF_HAND_1"/>
    <property type="match status" value="1"/>
</dbReference>
<keyword evidence="3" id="KW-1185">Reference proteome</keyword>
<sequence>MNSTLRKVASTIGSIIVVVGIIAIKGCNRVGNKETLKTEEKQYYQLDELNNALDCNVIHHELLEFMRKSSPTIEKGGSVTVPLMFSTRNCGRSIDYRGKIPELHSAGETYLRNFQEVTRSLDSNGDHKMSPEEFDAAVDNFNALADKGQDLFQIYGEVEEKWYKARLDTIGHDHARRHVHWVYTLALDINLITRSLRKDDVDVPVVEKAIASLKQNLADMKDDMEGSDWNQQDKIEQWAQGIPDFLQAAQTRLDFIKNKAATATEDEKEASQADFRDAEIGDQPESFEDTFVVPESTPSHHHS</sequence>
<dbReference type="InterPro" id="IPR018247">
    <property type="entry name" value="EF_Hand_1_Ca_BS"/>
</dbReference>
<evidence type="ECO:0000313" key="2">
    <source>
        <dbReference type="EMBL" id="BBG28933.1"/>
    </source>
</evidence>
<feature type="compositionally biased region" description="Basic and acidic residues" evidence="1">
    <location>
        <begin position="269"/>
        <end position="279"/>
    </location>
</feature>
<dbReference type="EMBL" id="AP018933">
    <property type="protein sequence ID" value="BBG28933.1"/>
    <property type="molecule type" value="Genomic_DNA"/>
</dbReference>
<feature type="region of interest" description="Disordered" evidence="1">
    <location>
        <begin position="262"/>
        <end position="303"/>
    </location>
</feature>
<dbReference type="KEGG" id="zpl:ZBT109_0134"/>
<dbReference type="Proteomes" id="UP000267342">
    <property type="component" value="Chromosome"/>
</dbReference>
<proteinExistence type="predicted"/>
<organism evidence="2 3">
    <name type="scientific">Zymobacter palmae</name>
    <dbReference type="NCBI Taxonomy" id="33074"/>
    <lineage>
        <taxon>Bacteria</taxon>
        <taxon>Pseudomonadati</taxon>
        <taxon>Pseudomonadota</taxon>
        <taxon>Gammaproteobacteria</taxon>
        <taxon>Oceanospirillales</taxon>
        <taxon>Halomonadaceae</taxon>
        <taxon>Zymobacter group</taxon>
        <taxon>Zymobacter</taxon>
    </lineage>
</organism>
<dbReference type="AlphaFoldDB" id="A0A348HBD1"/>
<protein>
    <submittedName>
        <fullName evidence="2">Preprotein translocase subunit SecB</fullName>
    </submittedName>
</protein>
<reference evidence="2 3" key="1">
    <citation type="submission" date="2018-09" db="EMBL/GenBank/DDBJ databases">
        <title>Zymobacter palmae IAM14233 (=T109) whole genome analysis.</title>
        <authorList>
            <person name="Yanase H."/>
        </authorList>
    </citation>
    <scope>NUCLEOTIDE SEQUENCE [LARGE SCALE GENOMIC DNA]</scope>
    <source>
        <strain evidence="2 3">IAM14233</strain>
    </source>
</reference>